<evidence type="ECO:0000259" key="15">
    <source>
        <dbReference type="PROSITE" id="PS51004"/>
    </source>
</evidence>
<evidence type="ECO:0000256" key="9">
    <source>
        <dbReference type="ARBA" id="ARBA00023157"/>
    </source>
</evidence>
<dbReference type="InterPro" id="IPR008936">
    <property type="entry name" value="Rho_GTPase_activation_prot"/>
</dbReference>
<reference evidence="16" key="2">
    <citation type="submission" date="2020-02" db="EMBL/GenBank/DDBJ databases">
        <title>Esox lucius (northern pike) genome, fEsoLuc1, primary haplotype.</title>
        <authorList>
            <person name="Myers G."/>
            <person name="Karagic N."/>
            <person name="Meyer A."/>
            <person name="Pippel M."/>
            <person name="Reichard M."/>
            <person name="Winkler S."/>
            <person name="Tracey A."/>
            <person name="Sims Y."/>
            <person name="Howe K."/>
            <person name="Rhie A."/>
            <person name="Formenti G."/>
            <person name="Durbin R."/>
            <person name="Fedrigo O."/>
            <person name="Jarvis E.D."/>
        </authorList>
    </citation>
    <scope>NUCLEOTIDE SEQUENCE [LARGE SCALE GENOMIC DNA]</scope>
</reference>
<dbReference type="InterPro" id="IPR036352">
    <property type="entry name" value="Semap_dom_sf"/>
</dbReference>
<feature type="chain" id="PRO_5044320436" evidence="14">
    <location>
        <begin position="22"/>
        <end position="1634"/>
    </location>
</feature>
<evidence type="ECO:0000256" key="11">
    <source>
        <dbReference type="ARBA" id="ARBA00023180"/>
    </source>
</evidence>
<keyword evidence="17" id="KW-1185">Reference proteome</keyword>
<keyword evidence="9" id="KW-1015">Disulfide bond</keyword>
<dbReference type="Gene3D" id="3.30.1680.10">
    <property type="entry name" value="ligand-binding face of the semaphorins, domain 2"/>
    <property type="match status" value="1"/>
</dbReference>
<evidence type="ECO:0000256" key="2">
    <source>
        <dbReference type="ARBA" id="ARBA00010297"/>
    </source>
</evidence>
<organism evidence="16 17">
    <name type="scientific">Esox lucius</name>
    <name type="common">Northern pike</name>
    <dbReference type="NCBI Taxonomy" id="8010"/>
    <lineage>
        <taxon>Eukaryota</taxon>
        <taxon>Metazoa</taxon>
        <taxon>Chordata</taxon>
        <taxon>Craniata</taxon>
        <taxon>Vertebrata</taxon>
        <taxon>Euteleostomi</taxon>
        <taxon>Actinopterygii</taxon>
        <taxon>Neopterygii</taxon>
        <taxon>Teleostei</taxon>
        <taxon>Protacanthopterygii</taxon>
        <taxon>Esociformes</taxon>
        <taxon>Esocidae</taxon>
        <taxon>Esox</taxon>
    </lineage>
</organism>
<evidence type="ECO:0000256" key="14">
    <source>
        <dbReference type="SAM" id="SignalP"/>
    </source>
</evidence>
<dbReference type="SMART" id="SM00429">
    <property type="entry name" value="IPT"/>
    <property type="match status" value="2"/>
</dbReference>
<dbReference type="InterPro" id="IPR013783">
    <property type="entry name" value="Ig-like_fold"/>
</dbReference>
<reference evidence="16" key="3">
    <citation type="submission" date="2025-08" db="UniProtKB">
        <authorList>
            <consortium name="Ensembl"/>
        </authorList>
    </citation>
    <scope>IDENTIFICATION</scope>
</reference>
<dbReference type="InterPro" id="IPR001627">
    <property type="entry name" value="Semap_dom"/>
</dbReference>
<keyword evidence="6" id="KW-0677">Repeat</keyword>
<dbReference type="CDD" id="cd12792">
    <property type="entry name" value="RasGAP_plexin_B2"/>
    <property type="match status" value="1"/>
</dbReference>
<dbReference type="SMART" id="SM00423">
    <property type="entry name" value="PSI"/>
    <property type="match status" value="2"/>
</dbReference>
<dbReference type="Bgee" id="ENSELUG00000021310">
    <property type="expression patterns" value="Expressed in liver and 15 other cell types or tissues"/>
</dbReference>
<feature type="transmembrane region" description="Helical" evidence="13">
    <location>
        <begin position="1000"/>
        <end position="1023"/>
    </location>
</feature>
<reference evidence="17" key="1">
    <citation type="journal article" date="2014" name="PLoS ONE">
        <title>The genome and linkage map of the northern pike (Esox lucius): conserved synteny revealed between the salmonid sister group and the Neoteleostei.</title>
        <authorList>
            <person name="Rondeau E.B."/>
            <person name="Minkley D.R."/>
            <person name="Leong J.S."/>
            <person name="Messmer A.M."/>
            <person name="Jantzen J.R."/>
            <person name="von Schalburg K.R."/>
            <person name="Lemon C."/>
            <person name="Bird N.H."/>
            <person name="Koop B.F."/>
        </authorList>
    </citation>
    <scope>NUCLEOTIDE SEQUENCE</scope>
</reference>
<dbReference type="GO" id="GO:0008360">
    <property type="term" value="P:regulation of cell shape"/>
    <property type="evidence" value="ECO:0007669"/>
    <property type="project" value="TreeGrafter"/>
</dbReference>
<evidence type="ECO:0000313" key="16">
    <source>
        <dbReference type="Ensembl" id="ENSELUP00000055546.2"/>
    </source>
</evidence>
<dbReference type="Pfam" id="PF01833">
    <property type="entry name" value="TIG"/>
    <property type="match status" value="2"/>
</dbReference>
<dbReference type="FunFam" id="2.60.40.10:FF:000203">
    <property type="entry name" value="Plexin B2"/>
    <property type="match status" value="1"/>
</dbReference>
<comment type="caution">
    <text evidence="12">Lacks conserved residue(s) required for the propagation of feature annotation.</text>
</comment>
<dbReference type="SUPFAM" id="SSF48350">
    <property type="entry name" value="GTPase activation domain, GAP"/>
    <property type="match status" value="1"/>
</dbReference>
<dbReference type="SUPFAM" id="SSF101912">
    <property type="entry name" value="Sema domain"/>
    <property type="match status" value="1"/>
</dbReference>
<dbReference type="InterPro" id="IPR057533">
    <property type="entry name" value="PSI_Plexin-B"/>
</dbReference>
<dbReference type="Pfam" id="PF20170">
    <property type="entry name" value="Plexin_RBD"/>
    <property type="match status" value="1"/>
</dbReference>
<dbReference type="PROSITE" id="PS51004">
    <property type="entry name" value="SEMA"/>
    <property type="match status" value="1"/>
</dbReference>
<sequence length="1634" mass="183293">MAWRWVLAAILVTSSLSFGSAHDDPLLSQWHFTSKTLINNVVLDPSTSRLYVGAVNALYQLDQSLHVEAYASTGPKNDNRQCTPPVTPACEEAVKTDNHNKLLLIHPSKDTLIVCGSLFRGICSLRNLSNVDQLLYFSDTKGEKTYVASAEESVSVVGVVSYYAIHPQGCVLPTVSVNFPSLCPSLLRLPSVSLVFKDGGFVYFLFSRTLSDQDSGTKNFTFISRMCENDHNYYSYTELQLNCSVGNAFNKAQAVYVSLPGEALARNMSSSGKYGRVLATDKVIITSLIMPLYSRSALCLYPLKAVNQRLVEVIEACYSGNGNINSTPAVYSPYSNKKKEELCVSSSEARSISDNTFTITHRCGAEFLPSPLASRVEFGLAADPVFIKKAQTSGVWSAVAVTVETEHTVAFLGSTSGEVLIPYDYTCTTHTEKVNKNLLFNNERTHLYITTETKARLFIQSWLSNCKSCMSLKDPYCGWCVLKGKCTRRSDCPRSDEEYTWLWSPNRMCVQIQAFSPPNLSCSKTRQVVCVCVLKCVCVKADSCPQFENPEPKLVPVGHRIPISFEGKNLDIYAVSGTQHSFRGLLTRTNFKTCLRPGKACSLEILPDGTIVWKHQKEVPQISLHFMVLYNCSLGREDCSLCKHAHPKYNCVWCPGVRSCVYRELCPSPEPALCPDPKITDIIPHFGPLNGKISVTIKGSNLGIKKEDIKKVTVAGVDCVHQEDRYSVSTRCGTGGSALVWCTCFDPIPLKVSPVKGPAAGGTYVTISGTDLDTATKDDVAVTIGGTPCDVLQFGAEIVCETGANQGLKVPSEPLLVTVKYGKNTTKEVPVRFQYFEDPKVTSFNPKASFGLAYKNDTVLEFESPEVNMSQAGQLAFRTLLQLDNVQVELKNFMYHTNPTFDRLAKDVITETSIIIVTGHGFNKAMTAEEAQAFVGDAYCKVTILQEDKLILDAPSTQPKARSKSQRGDTSDPLDLTIKFGKGEWVIDKVRYEKKYEVPLAIIIPAVLFPMVLFIAVSVYCYWRKSQQAEREYEKVKHQLENLEESVRDRCKKEFTDLMIEMEDHTNDLSEARIPFLDYKTYTDRVFFLPSKDGANDVMITGKLDIPEARAAIVALALNQFSNLLNSKTFLINFIKTLESRQDFSARSRVYFASLLTVALHGKLEYYTDIMTTLLLELMEEHVHSKNPKLMLRRSETVVERMLCNWMSICLYQFLRDSAGEPLYKLFKAIKHQVEKGPVDAKMKKAKYTLNDTGLLGDDVEYCVLTLQVLVHGEGPDVTPVKVLNCDTISQVKEKIIEQVYRNLPYSQRPNTDSVALEWRPGSTGQILSDMDLTSQKEGRWKRLNTLAHYNVRDNATLVLSRVLHHRQFHQNPDRNALLEDDKVFHLVRPADELDEVKSKRGSLKAKTTTKAITEIYLTRLLSVKGTLQQFVDDFFRSVLCSGAVVPPAVKYFFDFLDEQALKHENVEEETIHIWKTNSLPLRFWVNILKNPHFIFDIHVTEVVDASLSVIAQTFMDACTKTEHKLSRESPSNKLLYAKEISTYKKMVDDYYKGIRQMVPVSDQDMNTHLAEVSRQHTDKLNTQAALHQLYQYASKYYDGIIQALEEDPAAQSKQLTVRLQQIAAALENKVTDL</sequence>
<keyword evidence="8 13" id="KW-0472">Membrane</keyword>
<name>A0A6Q2XQR9_ESOLU</name>
<evidence type="ECO:0000256" key="8">
    <source>
        <dbReference type="ARBA" id="ARBA00023136"/>
    </source>
</evidence>
<evidence type="ECO:0000256" key="10">
    <source>
        <dbReference type="ARBA" id="ARBA00023170"/>
    </source>
</evidence>
<dbReference type="Pfam" id="PF08337">
    <property type="entry name" value="Plexin_cytopl"/>
    <property type="match status" value="1"/>
</dbReference>
<reference evidence="16" key="4">
    <citation type="submission" date="2025-09" db="UniProtKB">
        <authorList>
            <consortium name="Ensembl"/>
        </authorList>
    </citation>
    <scope>IDENTIFICATION</scope>
</reference>
<keyword evidence="7 13" id="KW-1133">Transmembrane helix</keyword>
<dbReference type="SUPFAM" id="SSF103575">
    <property type="entry name" value="Plexin repeat"/>
    <property type="match status" value="1"/>
</dbReference>
<protein>
    <submittedName>
        <fullName evidence="16">Plexin b2a, tandem duplicate 1</fullName>
    </submittedName>
</protein>
<evidence type="ECO:0000256" key="1">
    <source>
        <dbReference type="ARBA" id="ARBA00004251"/>
    </source>
</evidence>
<evidence type="ECO:0000256" key="4">
    <source>
        <dbReference type="ARBA" id="ARBA00022692"/>
    </source>
</evidence>
<dbReference type="GO" id="GO:0050772">
    <property type="term" value="P:positive regulation of axonogenesis"/>
    <property type="evidence" value="ECO:0007669"/>
    <property type="project" value="TreeGrafter"/>
</dbReference>
<evidence type="ECO:0000313" key="17">
    <source>
        <dbReference type="Proteomes" id="UP000265140"/>
    </source>
</evidence>
<dbReference type="InterPro" id="IPR014756">
    <property type="entry name" value="Ig_E-set"/>
</dbReference>
<evidence type="ECO:0000256" key="3">
    <source>
        <dbReference type="ARBA" id="ARBA00022475"/>
    </source>
</evidence>
<comment type="subcellular location">
    <subcellularLocation>
        <location evidence="1">Cell membrane</location>
        <topology evidence="1">Single-pass type I membrane protein</topology>
    </subcellularLocation>
</comment>
<dbReference type="GO" id="GO:0017154">
    <property type="term" value="F:semaphorin receptor activity"/>
    <property type="evidence" value="ECO:0007669"/>
    <property type="project" value="InterPro"/>
</dbReference>
<dbReference type="Gene3D" id="2.130.10.10">
    <property type="entry name" value="YVTN repeat-like/Quinoprotein amine dehydrogenase"/>
    <property type="match status" value="1"/>
</dbReference>
<dbReference type="Gene3D" id="3.10.20.90">
    <property type="entry name" value="Phosphatidylinositol 3-kinase Catalytic Subunit, Chain A, domain 1"/>
    <property type="match status" value="1"/>
</dbReference>
<dbReference type="Proteomes" id="UP000265140">
    <property type="component" value="Chromosome 23"/>
</dbReference>
<evidence type="ECO:0000256" key="5">
    <source>
        <dbReference type="ARBA" id="ARBA00022729"/>
    </source>
</evidence>
<dbReference type="Gene3D" id="2.60.40.10">
    <property type="entry name" value="Immunoglobulins"/>
    <property type="match status" value="2"/>
</dbReference>
<keyword evidence="10" id="KW-0675">Receptor</keyword>
<dbReference type="InterPro" id="IPR013548">
    <property type="entry name" value="Plexin_cytoplasmic_RasGAP_dom"/>
</dbReference>
<dbReference type="InterPro" id="IPR046800">
    <property type="entry name" value="Plexin_RBD"/>
</dbReference>
<dbReference type="InterPro" id="IPR002165">
    <property type="entry name" value="Plexin_repeat"/>
</dbReference>
<dbReference type="PANTHER" id="PTHR22625">
    <property type="entry name" value="PLEXIN"/>
    <property type="match status" value="1"/>
</dbReference>
<dbReference type="Ensembl" id="ENSELUT00000086064.2">
    <property type="protein sequence ID" value="ENSELUP00000055546.2"/>
    <property type="gene ID" value="ENSELUG00000021310.3"/>
</dbReference>
<dbReference type="SMART" id="SM00630">
    <property type="entry name" value="Sema"/>
    <property type="match status" value="1"/>
</dbReference>
<comment type="similarity">
    <text evidence="2">Belongs to the plexin family.</text>
</comment>
<dbReference type="SUPFAM" id="SSF81296">
    <property type="entry name" value="E set domains"/>
    <property type="match status" value="2"/>
</dbReference>
<keyword evidence="5 14" id="KW-0732">Signal</keyword>
<dbReference type="GO" id="GO:0007162">
    <property type="term" value="P:negative regulation of cell adhesion"/>
    <property type="evidence" value="ECO:0007669"/>
    <property type="project" value="TreeGrafter"/>
</dbReference>
<feature type="signal peptide" evidence="14">
    <location>
        <begin position="1"/>
        <end position="21"/>
    </location>
</feature>
<dbReference type="InterPro" id="IPR031148">
    <property type="entry name" value="Plexin"/>
</dbReference>
<dbReference type="InterPro" id="IPR015943">
    <property type="entry name" value="WD40/YVTN_repeat-like_dom_sf"/>
</dbReference>
<dbReference type="Pfam" id="PF01403">
    <property type="entry name" value="Sema"/>
    <property type="match status" value="1"/>
</dbReference>
<dbReference type="Gene3D" id="1.10.506.10">
    <property type="entry name" value="GTPase Activation - p120gap, domain 1"/>
    <property type="match status" value="2"/>
</dbReference>
<dbReference type="FunFam" id="3.10.20.90:FF:000102">
    <property type="entry name" value="Plexin B2"/>
    <property type="match status" value="1"/>
</dbReference>
<evidence type="ECO:0000256" key="6">
    <source>
        <dbReference type="ARBA" id="ARBA00022737"/>
    </source>
</evidence>
<dbReference type="Pfam" id="PF24317">
    <property type="entry name" value="PSI_Plexin-B"/>
    <property type="match status" value="1"/>
</dbReference>
<dbReference type="PANTHER" id="PTHR22625:SF9">
    <property type="entry name" value="PLEXIN-B2"/>
    <property type="match status" value="1"/>
</dbReference>
<dbReference type="Pfam" id="PF01437">
    <property type="entry name" value="PSI"/>
    <property type="match status" value="1"/>
</dbReference>
<dbReference type="PROSITE" id="PS50096">
    <property type="entry name" value="IQ"/>
    <property type="match status" value="1"/>
</dbReference>
<dbReference type="GO" id="GO:0005886">
    <property type="term" value="C:plasma membrane"/>
    <property type="evidence" value="ECO:0007669"/>
    <property type="project" value="UniProtKB-SubCell"/>
</dbReference>
<dbReference type="FunFam" id="2.60.40.10:FF:000798">
    <property type="entry name" value="Plexin B2"/>
    <property type="match status" value="1"/>
</dbReference>
<dbReference type="GO" id="GO:0007411">
    <property type="term" value="P:axon guidance"/>
    <property type="evidence" value="ECO:0007669"/>
    <property type="project" value="UniProtKB-ARBA"/>
</dbReference>
<keyword evidence="4 13" id="KW-0812">Transmembrane</keyword>
<dbReference type="GeneTree" id="ENSGT01150000286928"/>
<keyword evidence="3" id="KW-1003">Cell membrane</keyword>
<keyword evidence="11" id="KW-0325">Glycoprotein</keyword>
<dbReference type="GO" id="GO:0030334">
    <property type="term" value="P:regulation of cell migration"/>
    <property type="evidence" value="ECO:0007669"/>
    <property type="project" value="TreeGrafter"/>
</dbReference>
<evidence type="ECO:0000256" key="13">
    <source>
        <dbReference type="SAM" id="Phobius"/>
    </source>
</evidence>
<evidence type="ECO:0000256" key="12">
    <source>
        <dbReference type="PROSITE-ProRule" id="PRU00352"/>
    </source>
</evidence>
<feature type="domain" description="Sema" evidence="15">
    <location>
        <begin position="13"/>
        <end position="470"/>
    </location>
</feature>
<proteinExistence type="inferred from homology"/>
<evidence type="ECO:0000256" key="7">
    <source>
        <dbReference type="ARBA" id="ARBA00022989"/>
    </source>
</evidence>
<dbReference type="InterPro" id="IPR016201">
    <property type="entry name" value="PSI"/>
</dbReference>
<dbReference type="GO" id="GO:0002116">
    <property type="term" value="C:semaphorin receptor complex"/>
    <property type="evidence" value="ECO:0007669"/>
    <property type="project" value="TreeGrafter"/>
</dbReference>
<accession>A0A6Q2XQR9</accession>
<dbReference type="InterPro" id="IPR002909">
    <property type="entry name" value="IPT_dom"/>
</dbReference>
<dbReference type="FunFam" id="1.10.506.10:FF:000035">
    <property type="entry name" value="Plexin b2a"/>
    <property type="match status" value="1"/>
</dbReference>